<dbReference type="AlphaFoldDB" id="A0A0C1NIE8"/>
<gene>
    <name evidence="1" type="ORF">DA73_0209070</name>
</gene>
<dbReference type="EMBL" id="JHEG02000030">
    <property type="protein sequence ID" value="KIE12586.1"/>
    <property type="molecule type" value="Genomic_DNA"/>
</dbReference>
<organism evidence="1">
    <name type="scientific">Tolypothrix bouteillei VB521301</name>
    <dbReference type="NCBI Taxonomy" id="1479485"/>
    <lineage>
        <taxon>Bacteria</taxon>
        <taxon>Bacillati</taxon>
        <taxon>Cyanobacteriota</taxon>
        <taxon>Cyanophyceae</taxon>
        <taxon>Nostocales</taxon>
        <taxon>Tolypothrichaceae</taxon>
        <taxon>Tolypothrix</taxon>
    </lineage>
</organism>
<accession>A0A0C1NIE8</accession>
<comment type="caution">
    <text evidence="1">The sequence shown here is derived from an EMBL/GenBank/DDBJ whole genome shotgun (WGS) entry which is preliminary data.</text>
</comment>
<dbReference type="OrthoDB" id="517099at2"/>
<sequence>MRKEARLREDQIEQLTTLARKINRRRKGGERITENTLIRIAVDLLLSKQQELAGTTEAELYQTLGLEVPE</sequence>
<evidence type="ECO:0000313" key="1">
    <source>
        <dbReference type="EMBL" id="KIE12586.1"/>
    </source>
</evidence>
<protein>
    <submittedName>
        <fullName evidence="1">Uncharacterized protein</fullName>
    </submittedName>
</protein>
<name>A0A0C1NIE8_9CYAN</name>
<reference evidence="1" key="1">
    <citation type="journal article" date="2015" name="Genome Announc.">
        <title>Draft Genome Sequence of Tolypothrix boutellei Strain VB521301.</title>
        <authorList>
            <person name="Chandrababunaidu M.M."/>
            <person name="Singh D."/>
            <person name="Sen D."/>
            <person name="Bhan S."/>
            <person name="Das S."/>
            <person name="Gupta A."/>
            <person name="Adhikary S.P."/>
            <person name="Tripathy S."/>
        </authorList>
    </citation>
    <scope>NUCLEOTIDE SEQUENCE</scope>
    <source>
        <strain evidence="1">VB521301</strain>
    </source>
</reference>
<proteinExistence type="predicted"/>